<evidence type="ECO:0000256" key="1">
    <source>
        <dbReference type="ARBA" id="ARBA00010638"/>
    </source>
</evidence>
<evidence type="ECO:0000313" key="6">
    <source>
        <dbReference type="EMBL" id="AIQ11600.1"/>
    </source>
</evidence>
<dbReference type="PANTHER" id="PTHR23407:SF1">
    <property type="entry name" value="5-FORMYLTETRAHYDROFOLATE CYCLO-LIGASE"/>
    <property type="match status" value="1"/>
</dbReference>
<comment type="similarity">
    <text evidence="1 5">Belongs to the 5-formyltetrahydrofolate cyclo-ligase family.</text>
</comment>
<dbReference type="GO" id="GO:0005524">
    <property type="term" value="F:ATP binding"/>
    <property type="evidence" value="ECO:0007669"/>
    <property type="project" value="UniProtKB-KW"/>
</dbReference>
<evidence type="ECO:0000256" key="3">
    <source>
        <dbReference type="ARBA" id="ARBA00022840"/>
    </source>
</evidence>
<name>A0A089HLL7_PAEDU</name>
<feature type="binding site" evidence="4">
    <location>
        <begin position="142"/>
        <end position="150"/>
    </location>
    <ligand>
        <name>ATP</name>
        <dbReference type="ChEBI" id="CHEBI:30616"/>
    </ligand>
</feature>
<dbReference type="PIRSF" id="PIRSF006806">
    <property type="entry name" value="FTHF_cligase"/>
    <property type="match status" value="1"/>
</dbReference>
<evidence type="ECO:0000256" key="5">
    <source>
        <dbReference type="RuleBase" id="RU361279"/>
    </source>
</evidence>
<gene>
    <name evidence="6" type="ORF">PDUR_06295</name>
</gene>
<dbReference type="InterPro" id="IPR002698">
    <property type="entry name" value="FTHF_cligase"/>
</dbReference>
<dbReference type="GO" id="GO:0046872">
    <property type="term" value="F:metal ion binding"/>
    <property type="evidence" value="ECO:0007669"/>
    <property type="project" value="UniProtKB-KW"/>
</dbReference>
<comment type="cofactor">
    <cofactor evidence="5">
        <name>Mg(2+)</name>
        <dbReference type="ChEBI" id="CHEBI:18420"/>
    </cofactor>
</comment>
<dbReference type="AlphaFoldDB" id="A0A089HLL7"/>
<dbReference type="Pfam" id="PF01812">
    <property type="entry name" value="5-FTHF_cyc-lig"/>
    <property type="match status" value="1"/>
</dbReference>
<feature type="binding site" evidence="4">
    <location>
        <begin position="12"/>
        <end position="16"/>
    </location>
    <ligand>
        <name>ATP</name>
        <dbReference type="ChEBI" id="CHEBI:30616"/>
    </ligand>
</feature>
<dbReference type="Proteomes" id="UP000029409">
    <property type="component" value="Chromosome"/>
</dbReference>
<evidence type="ECO:0000256" key="2">
    <source>
        <dbReference type="ARBA" id="ARBA00022741"/>
    </source>
</evidence>
<keyword evidence="2 4" id="KW-0547">Nucleotide-binding</keyword>
<dbReference type="Gene3D" id="3.40.50.10420">
    <property type="entry name" value="NagB/RpiA/CoA transferase-like"/>
    <property type="match status" value="1"/>
</dbReference>
<keyword evidence="7" id="KW-1185">Reference proteome</keyword>
<proteinExistence type="inferred from homology"/>
<dbReference type="eggNOG" id="COG0212">
    <property type="taxonomic scope" value="Bacteria"/>
</dbReference>
<dbReference type="NCBIfam" id="TIGR02727">
    <property type="entry name" value="MTHFS_bact"/>
    <property type="match status" value="1"/>
</dbReference>
<dbReference type="KEGG" id="pdu:PDUR_06295"/>
<dbReference type="GO" id="GO:0009396">
    <property type="term" value="P:folic acid-containing compound biosynthetic process"/>
    <property type="evidence" value="ECO:0007669"/>
    <property type="project" value="TreeGrafter"/>
</dbReference>
<reference evidence="6 7" key="1">
    <citation type="submission" date="2014-08" db="EMBL/GenBank/DDBJ databases">
        <title>Comparative genomics of the Paenibacillus odorifer group.</title>
        <authorList>
            <person name="den Bakker H.C."/>
            <person name="Tsai Y.-C."/>
            <person name="Martin N."/>
            <person name="Korlach J."/>
            <person name="Wiedmann M."/>
        </authorList>
    </citation>
    <scope>NUCLEOTIDE SEQUENCE [LARGE SCALE GENOMIC DNA]</scope>
    <source>
        <strain evidence="6 7">DSM 1735</strain>
    </source>
</reference>
<dbReference type="OrthoDB" id="9801938at2"/>
<dbReference type="SUPFAM" id="SSF100950">
    <property type="entry name" value="NagB/RpiA/CoA transferase-like"/>
    <property type="match status" value="1"/>
</dbReference>
<dbReference type="PANTHER" id="PTHR23407">
    <property type="entry name" value="ATPASE INHIBITOR/5-FORMYLTETRAHYDROFOLATE CYCLO-LIGASE"/>
    <property type="match status" value="1"/>
</dbReference>
<dbReference type="InterPro" id="IPR037171">
    <property type="entry name" value="NagB/RpiA_transferase-like"/>
</dbReference>
<keyword evidence="5" id="KW-0460">Magnesium</keyword>
<dbReference type="GO" id="GO:0035999">
    <property type="term" value="P:tetrahydrofolate interconversion"/>
    <property type="evidence" value="ECO:0007669"/>
    <property type="project" value="TreeGrafter"/>
</dbReference>
<keyword evidence="5" id="KW-0479">Metal-binding</keyword>
<feature type="binding site" evidence="4">
    <location>
        <position position="63"/>
    </location>
    <ligand>
        <name>substrate</name>
    </ligand>
</feature>
<dbReference type="GO" id="GO:0030272">
    <property type="term" value="F:5-formyltetrahydrofolate cyclo-ligase activity"/>
    <property type="evidence" value="ECO:0007669"/>
    <property type="project" value="UniProtKB-EC"/>
</dbReference>
<feature type="binding site" evidence="4">
    <location>
        <position position="58"/>
    </location>
    <ligand>
        <name>substrate</name>
    </ligand>
</feature>
<evidence type="ECO:0000256" key="4">
    <source>
        <dbReference type="PIRSR" id="PIRSR006806-1"/>
    </source>
</evidence>
<comment type="catalytic activity">
    <reaction evidence="5">
        <text>(6S)-5-formyl-5,6,7,8-tetrahydrofolate + ATP = (6R)-5,10-methenyltetrahydrofolate + ADP + phosphate</text>
        <dbReference type="Rhea" id="RHEA:10488"/>
        <dbReference type="ChEBI" id="CHEBI:30616"/>
        <dbReference type="ChEBI" id="CHEBI:43474"/>
        <dbReference type="ChEBI" id="CHEBI:57455"/>
        <dbReference type="ChEBI" id="CHEBI:57457"/>
        <dbReference type="ChEBI" id="CHEBI:456216"/>
        <dbReference type="EC" id="6.3.3.2"/>
    </reaction>
</comment>
<evidence type="ECO:0000313" key="7">
    <source>
        <dbReference type="Proteomes" id="UP000029409"/>
    </source>
</evidence>
<sequence length="210" mass="23631">MTDGDLQLAACKRELRSRAAAIRDGIHPLRRGEWSSLACRHAWKWLEETGAKSLMFYVPFRSELDTRPLIEWCWAEGRKVILPRVHADSGELSLHRVESWNELAQGAYGIPEPAETSLAIGEEDGPSVVFVPGLAFDPRGGRLGYGRGYYDRLWDRFERASASGTRENTVWVGLAYGAQVLPVVPMDVHDAYMDMLITEQGMLHCRKKGD</sequence>
<organism evidence="6 7">
    <name type="scientific">Paenibacillus durus</name>
    <name type="common">Paenibacillus azotofixans</name>
    <dbReference type="NCBI Taxonomy" id="44251"/>
    <lineage>
        <taxon>Bacteria</taxon>
        <taxon>Bacillati</taxon>
        <taxon>Bacillota</taxon>
        <taxon>Bacilli</taxon>
        <taxon>Bacillales</taxon>
        <taxon>Paenibacillaceae</taxon>
        <taxon>Paenibacillus</taxon>
    </lineage>
</organism>
<keyword evidence="3 4" id="KW-0067">ATP-binding</keyword>
<dbReference type="EMBL" id="CP009288">
    <property type="protein sequence ID" value="AIQ11600.1"/>
    <property type="molecule type" value="Genomic_DNA"/>
</dbReference>
<dbReference type="InterPro" id="IPR024185">
    <property type="entry name" value="FTHF_cligase-like_sf"/>
</dbReference>
<dbReference type="STRING" id="44251.PDUR_06295"/>
<accession>A0A089HLL7</accession>
<dbReference type="EC" id="6.3.3.2" evidence="5"/>
<protein>
    <recommendedName>
        <fullName evidence="5">5-formyltetrahydrofolate cyclo-ligase</fullName>
        <ecNumber evidence="5">6.3.3.2</ecNumber>
    </recommendedName>
</protein>
<dbReference type="RefSeq" id="WP_052410084.1">
    <property type="nucleotide sequence ID" value="NZ_CP009288.1"/>
</dbReference>